<dbReference type="Proteomes" id="UP000095280">
    <property type="component" value="Unplaced"/>
</dbReference>
<feature type="transmembrane region" description="Helical" evidence="2">
    <location>
        <begin position="41"/>
        <end position="63"/>
    </location>
</feature>
<evidence type="ECO:0000256" key="1">
    <source>
        <dbReference type="RuleBase" id="RU367090"/>
    </source>
</evidence>
<protein>
    <recommendedName>
        <fullName evidence="1">E3 ubiquitin-protein ligase listerin</fullName>
        <ecNumber evidence="1">2.3.2.27</ecNumber>
    </recommendedName>
    <alternativeName>
        <fullName evidence="1">RING-type E3 ubiquitin transferase listerin</fullName>
    </alternativeName>
</protein>
<evidence type="ECO:0000313" key="6">
    <source>
        <dbReference type="WBParaSite" id="maker-unitig_28164-snap-gene-0.2-mRNA-1"/>
    </source>
</evidence>
<evidence type="ECO:0000256" key="2">
    <source>
        <dbReference type="SAM" id="Phobius"/>
    </source>
</evidence>
<proteinExistence type="inferred from homology"/>
<keyword evidence="2" id="KW-1133">Transmembrane helix</keyword>
<dbReference type="InterPro" id="IPR054478">
    <property type="entry name" value="LTN1_UBC"/>
</dbReference>
<dbReference type="UniPathway" id="UPA00143"/>
<dbReference type="GO" id="GO:0072344">
    <property type="term" value="P:rescue of stalled ribosome"/>
    <property type="evidence" value="ECO:0007669"/>
    <property type="project" value="UniProtKB-UniRule"/>
</dbReference>
<sequence length="278" mass="30955">ELRARLAEWLSSSGYFNQLLLIACPLLPANPAAPAMLQRRWALTAALLLAGVVAMATMIRLAWPWTCWCSLCAHVPAMFRDWRTGLTDRRLAGAIDKYVRKWVSPVLCQHELRLVQSAAATAFGSSAADGAAEARELTVKARPAAREIVTDEHSAELLITLPADYPLGHPSVEISKRVGIPSNDWRRWQLQMAAFLRSQNGSLLDGIELWKRNVDKKFEGVEDCMICYSILHGSNYRLPDLQCRGVPQAVPPGLHAAMVRDLAESHLSAVSEHLRFYY</sequence>
<dbReference type="GO" id="GO:0008270">
    <property type="term" value="F:zinc ion binding"/>
    <property type="evidence" value="ECO:0007669"/>
    <property type="project" value="UniProtKB-KW"/>
</dbReference>
<dbReference type="PANTHER" id="PTHR12389">
    <property type="entry name" value="ZINC FINGER PROTEIN 294"/>
    <property type="match status" value="1"/>
</dbReference>
<dbReference type="GO" id="GO:1990112">
    <property type="term" value="C:RQC complex"/>
    <property type="evidence" value="ECO:0007669"/>
    <property type="project" value="UniProtKB-UniRule"/>
</dbReference>
<keyword evidence="1" id="KW-0833">Ubl conjugation pathway</keyword>
<dbReference type="Pfam" id="PF22999">
    <property type="entry name" value="LTN1_E3_ligase_6th"/>
    <property type="match status" value="1"/>
</dbReference>
<dbReference type="GO" id="GO:0043023">
    <property type="term" value="F:ribosomal large subunit binding"/>
    <property type="evidence" value="ECO:0007669"/>
    <property type="project" value="TreeGrafter"/>
</dbReference>
<keyword evidence="5" id="KW-1185">Reference proteome</keyword>
<keyword evidence="1" id="KW-0808">Transferase</keyword>
<reference evidence="6" key="1">
    <citation type="submission" date="2016-11" db="UniProtKB">
        <authorList>
            <consortium name="WormBaseParasite"/>
        </authorList>
    </citation>
    <scope>IDENTIFICATION</scope>
</reference>
<keyword evidence="1" id="KW-0862">Zinc</keyword>
<dbReference type="GO" id="GO:1990116">
    <property type="term" value="P:ribosome-associated ubiquitin-dependent protein catabolic process"/>
    <property type="evidence" value="ECO:0007669"/>
    <property type="project" value="UniProtKB-UniRule"/>
</dbReference>
<keyword evidence="1" id="KW-0863">Zinc-finger</keyword>
<dbReference type="GO" id="GO:0005829">
    <property type="term" value="C:cytosol"/>
    <property type="evidence" value="ECO:0007669"/>
    <property type="project" value="UniProtKB-UniRule"/>
</dbReference>
<dbReference type="WBParaSite" id="maker-unitig_28164-snap-gene-0.2-mRNA-1">
    <property type="protein sequence ID" value="maker-unitig_28164-snap-gene-0.2-mRNA-1"/>
    <property type="gene ID" value="maker-unitig_28164-snap-gene-0.2"/>
</dbReference>
<keyword evidence="2" id="KW-0812">Transmembrane</keyword>
<comment type="subunit">
    <text evidence="1">Component of the ribosome quality control complex (RQC).</text>
</comment>
<comment type="similarity">
    <text evidence="1">Belongs to the LTN1 family.</text>
</comment>
<comment type="catalytic activity">
    <reaction evidence="1">
        <text>S-ubiquitinyl-[E2 ubiquitin-conjugating enzyme]-L-cysteine + [acceptor protein]-L-lysine = [E2 ubiquitin-conjugating enzyme]-L-cysteine + N(6)-ubiquitinyl-[acceptor protein]-L-lysine.</text>
        <dbReference type="EC" id="2.3.2.27"/>
    </reaction>
</comment>
<dbReference type="GO" id="GO:0016567">
    <property type="term" value="P:protein ubiquitination"/>
    <property type="evidence" value="ECO:0007669"/>
    <property type="project" value="UniProtKB-UniPathway"/>
</dbReference>
<dbReference type="InterPro" id="IPR054477">
    <property type="entry name" value="LTN1_E3_ligase_6th"/>
</dbReference>
<keyword evidence="2" id="KW-0472">Membrane</keyword>
<dbReference type="AlphaFoldDB" id="A0A1I8FBG5"/>
<comment type="pathway">
    <text evidence="1">Protein modification; protein ubiquitination.</text>
</comment>
<evidence type="ECO:0000313" key="5">
    <source>
        <dbReference type="Proteomes" id="UP000095280"/>
    </source>
</evidence>
<comment type="function">
    <text evidence="1">E3 ubiquitin-protein ligase. Component of the ribosome quality control complex (RQC), a ribosome-associated complex that mediates ubiquitination and extraction of incompletely synthesized nascent chains for proteasomal degradation.</text>
</comment>
<dbReference type="GO" id="GO:0061630">
    <property type="term" value="F:ubiquitin protein ligase activity"/>
    <property type="evidence" value="ECO:0007669"/>
    <property type="project" value="UniProtKB-UniRule"/>
</dbReference>
<dbReference type="PANTHER" id="PTHR12389:SF0">
    <property type="entry name" value="E3 UBIQUITIN-PROTEIN LIGASE LISTERIN"/>
    <property type="match status" value="1"/>
</dbReference>
<organism evidence="5 6">
    <name type="scientific">Macrostomum lignano</name>
    <dbReference type="NCBI Taxonomy" id="282301"/>
    <lineage>
        <taxon>Eukaryota</taxon>
        <taxon>Metazoa</taxon>
        <taxon>Spiralia</taxon>
        <taxon>Lophotrochozoa</taxon>
        <taxon>Platyhelminthes</taxon>
        <taxon>Rhabditophora</taxon>
        <taxon>Macrostomorpha</taxon>
        <taxon>Macrostomida</taxon>
        <taxon>Macrostomidae</taxon>
        <taxon>Macrostomum</taxon>
    </lineage>
</organism>
<name>A0A1I8FBG5_9PLAT</name>
<evidence type="ECO:0000259" key="4">
    <source>
        <dbReference type="Pfam" id="PF23009"/>
    </source>
</evidence>
<dbReference type="InterPro" id="IPR039795">
    <property type="entry name" value="LTN1/Rkr1"/>
</dbReference>
<feature type="domain" description="E3 ubiquitin-protein ligase listerin ubiquitin conjugating" evidence="4">
    <location>
        <begin position="137"/>
        <end position="217"/>
    </location>
</feature>
<evidence type="ECO:0000259" key="3">
    <source>
        <dbReference type="Pfam" id="PF22999"/>
    </source>
</evidence>
<accession>A0A1I8FBG5</accession>
<dbReference type="EC" id="2.3.2.27" evidence="1"/>
<dbReference type="Pfam" id="PF23009">
    <property type="entry name" value="UBC_like"/>
    <property type="match status" value="1"/>
</dbReference>
<feature type="domain" description="E3 ubiquitin-protein ligase listerin HEAT repeat region" evidence="3">
    <location>
        <begin position="1"/>
        <end position="116"/>
    </location>
</feature>
<keyword evidence="1" id="KW-0479">Metal-binding</keyword>